<dbReference type="InterPro" id="IPR036890">
    <property type="entry name" value="HATPase_C_sf"/>
</dbReference>
<dbReference type="InterPro" id="IPR003660">
    <property type="entry name" value="HAMP_dom"/>
</dbReference>
<sequence>MRLVLVWALVVGTCLLVMGTWVAQAVERTQTLNADRQLRGVAGRITNLLGAGRTPAEIQALLELGTPQLEVWITTPAGHAHWGVQPLPLPLLNDRTGFQTLAGPCATCVWRLYTVNISGGARARVAVWLGQDRQLLQRLSRNLWTFGPLVLLLCSLSGLWLTRAALAPARRLARATVTIARQGHWSARLDVPTARDETAQTARAINTLLTRLEDALQTERRFAAYAAHELNTPLTVIRGRLERAVKRQDLGQVGLALSAVDELTALTRTLLDHLRAETLAAEWAPLQLLPLTAQLLEELCELRPHLQVTLTAPGELQSLHANADVLRLVLRGLLENAGKYAETTVQVSLIQHPGQTVWTIQNDGRPFPADLLARVGEPYLRGAEVDRPGYGLGLSLTRTLVTQLQGTLEFSHRAGHTVATLNLPTLAT</sequence>
<keyword evidence="9" id="KW-0902">Two-component regulatory system</keyword>
<dbReference type="SUPFAM" id="SSF55874">
    <property type="entry name" value="ATPase domain of HSP90 chaperone/DNA topoisomerase II/histidine kinase"/>
    <property type="match status" value="1"/>
</dbReference>
<dbReference type="InterPro" id="IPR005467">
    <property type="entry name" value="His_kinase_dom"/>
</dbReference>
<evidence type="ECO:0000256" key="1">
    <source>
        <dbReference type="ARBA" id="ARBA00000085"/>
    </source>
</evidence>
<dbReference type="Gene3D" id="6.10.340.10">
    <property type="match status" value="1"/>
</dbReference>
<reference evidence="13 14" key="1">
    <citation type="submission" date="2020-08" db="EMBL/GenBank/DDBJ databases">
        <title>Genomic Encyclopedia of Type Strains, Phase IV (KMG-IV): sequencing the most valuable type-strain genomes for metagenomic binning, comparative biology and taxonomic classification.</title>
        <authorList>
            <person name="Goeker M."/>
        </authorList>
    </citation>
    <scope>NUCLEOTIDE SEQUENCE [LARGE SCALE GENOMIC DNA]</scope>
    <source>
        <strain evidence="13 14">DSM 105434</strain>
    </source>
</reference>
<keyword evidence="14" id="KW-1185">Reference proteome</keyword>
<evidence type="ECO:0000256" key="4">
    <source>
        <dbReference type="ARBA" id="ARBA00022553"/>
    </source>
</evidence>
<protein>
    <recommendedName>
        <fullName evidence="3">histidine kinase</fullName>
        <ecNumber evidence="3">2.7.13.3</ecNumber>
    </recommendedName>
</protein>
<comment type="caution">
    <text evidence="13">The sequence shown here is derived from an EMBL/GenBank/DDBJ whole genome shotgun (WGS) entry which is preliminary data.</text>
</comment>
<dbReference type="PANTHER" id="PTHR45436">
    <property type="entry name" value="SENSOR HISTIDINE KINASE YKOH"/>
    <property type="match status" value="1"/>
</dbReference>
<gene>
    <name evidence="13" type="ORF">HNQ10_002635</name>
</gene>
<evidence type="ECO:0000256" key="7">
    <source>
        <dbReference type="ARBA" id="ARBA00022777"/>
    </source>
</evidence>
<dbReference type="EC" id="2.7.13.3" evidence="3"/>
<proteinExistence type="predicted"/>
<keyword evidence="4" id="KW-0597">Phosphoprotein</keyword>
<dbReference type="SMART" id="SM00388">
    <property type="entry name" value="HisKA"/>
    <property type="match status" value="1"/>
</dbReference>
<evidence type="ECO:0000256" key="8">
    <source>
        <dbReference type="ARBA" id="ARBA00022989"/>
    </source>
</evidence>
<evidence type="ECO:0000313" key="14">
    <source>
        <dbReference type="Proteomes" id="UP000536909"/>
    </source>
</evidence>
<dbReference type="Gene3D" id="3.30.565.10">
    <property type="entry name" value="Histidine kinase-like ATPase, C-terminal domain"/>
    <property type="match status" value="1"/>
</dbReference>
<evidence type="ECO:0000313" key="13">
    <source>
        <dbReference type="EMBL" id="MBB5295796.1"/>
    </source>
</evidence>
<evidence type="ECO:0000256" key="3">
    <source>
        <dbReference type="ARBA" id="ARBA00012438"/>
    </source>
</evidence>
<dbReference type="Gene3D" id="1.10.287.130">
    <property type="match status" value="1"/>
</dbReference>
<dbReference type="Pfam" id="PF02518">
    <property type="entry name" value="HATPase_c"/>
    <property type="match status" value="1"/>
</dbReference>
<evidence type="ECO:0000256" key="6">
    <source>
        <dbReference type="ARBA" id="ARBA00022692"/>
    </source>
</evidence>
<organism evidence="13 14">
    <name type="scientific">Deinococcus metallilatus</name>
    <dbReference type="NCBI Taxonomy" id="1211322"/>
    <lineage>
        <taxon>Bacteria</taxon>
        <taxon>Thermotogati</taxon>
        <taxon>Deinococcota</taxon>
        <taxon>Deinococci</taxon>
        <taxon>Deinococcales</taxon>
        <taxon>Deinococcaceae</taxon>
        <taxon>Deinococcus</taxon>
    </lineage>
</organism>
<dbReference type="Pfam" id="PF00672">
    <property type="entry name" value="HAMP"/>
    <property type="match status" value="1"/>
</dbReference>
<name>A0ABR6MX27_9DEIO</name>
<feature type="domain" description="HAMP" evidence="12">
    <location>
        <begin position="163"/>
        <end position="217"/>
    </location>
</feature>
<dbReference type="RefSeq" id="WP_146719834.1">
    <property type="nucleotide sequence ID" value="NZ_BSUI01000005.1"/>
</dbReference>
<dbReference type="InterPro" id="IPR003661">
    <property type="entry name" value="HisK_dim/P_dom"/>
</dbReference>
<dbReference type="EMBL" id="JACHFV010000008">
    <property type="protein sequence ID" value="MBB5295796.1"/>
    <property type="molecule type" value="Genomic_DNA"/>
</dbReference>
<dbReference type="SMART" id="SM00304">
    <property type="entry name" value="HAMP"/>
    <property type="match status" value="1"/>
</dbReference>
<keyword evidence="8 10" id="KW-1133">Transmembrane helix</keyword>
<keyword evidence="6 10" id="KW-0812">Transmembrane</keyword>
<evidence type="ECO:0000256" key="5">
    <source>
        <dbReference type="ARBA" id="ARBA00022679"/>
    </source>
</evidence>
<feature type="domain" description="Histidine kinase" evidence="11">
    <location>
        <begin position="225"/>
        <end position="427"/>
    </location>
</feature>
<comment type="subcellular location">
    <subcellularLocation>
        <location evidence="2">Membrane</location>
    </subcellularLocation>
</comment>
<dbReference type="PROSITE" id="PS50109">
    <property type="entry name" value="HIS_KIN"/>
    <property type="match status" value="1"/>
</dbReference>
<accession>A0ABR6MX27</accession>
<evidence type="ECO:0000256" key="10">
    <source>
        <dbReference type="SAM" id="Phobius"/>
    </source>
</evidence>
<dbReference type="Proteomes" id="UP000536909">
    <property type="component" value="Unassembled WGS sequence"/>
</dbReference>
<evidence type="ECO:0000256" key="2">
    <source>
        <dbReference type="ARBA" id="ARBA00004370"/>
    </source>
</evidence>
<evidence type="ECO:0000259" key="11">
    <source>
        <dbReference type="PROSITE" id="PS50109"/>
    </source>
</evidence>
<dbReference type="InterPro" id="IPR003594">
    <property type="entry name" value="HATPase_dom"/>
</dbReference>
<keyword evidence="7 13" id="KW-0418">Kinase</keyword>
<evidence type="ECO:0000256" key="9">
    <source>
        <dbReference type="ARBA" id="ARBA00023012"/>
    </source>
</evidence>
<dbReference type="SUPFAM" id="SSF47384">
    <property type="entry name" value="Homodimeric domain of signal transducing histidine kinase"/>
    <property type="match status" value="1"/>
</dbReference>
<keyword evidence="5" id="KW-0808">Transferase</keyword>
<comment type="catalytic activity">
    <reaction evidence="1">
        <text>ATP + protein L-histidine = ADP + protein N-phospho-L-histidine.</text>
        <dbReference type="EC" id="2.7.13.3"/>
    </reaction>
</comment>
<dbReference type="PROSITE" id="PS50885">
    <property type="entry name" value="HAMP"/>
    <property type="match status" value="1"/>
</dbReference>
<dbReference type="InterPro" id="IPR050428">
    <property type="entry name" value="TCS_sensor_his_kinase"/>
</dbReference>
<evidence type="ECO:0000259" key="12">
    <source>
        <dbReference type="PROSITE" id="PS50885"/>
    </source>
</evidence>
<dbReference type="SMART" id="SM00387">
    <property type="entry name" value="HATPase_c"/>
    <property type="match status" value="1"/>
</dbReference>
<dbReference type="InterPro" id="IPR036097">
    <property type="entry name" value="HisK_dim/P_sf"/>
</dbReference>
<dbReference type="Pfam" id="PF00512">
    <property type="entry name" value="HisKA"/>
    <property type="match status" value="1"/>
</dbReference>
<dbReference type="GO" id="GO:0016301">
    <property type="term" value="F:kinase activity"/>
    <property type="evidence" value="ECO:0007669"/>
    <property type="project" value="UniProtKB-KW"/>
</dbReference>
<dbReference type="PANTHER" id="PTHR45436:SF5">
    <property type="entry name" value="SENSOR HISTIDINE KINASE TRCS"/>
    <property type="match status" value="1"/>
</dbReference>
<feature type="transmembrane region" description="Helical" evidence="10">
    <location>
        <begin position="143"/>
        <end position="162"/>
    </location>
</feature>
<dbReference type="CDD" id="cd00082">
    <property type="entry name" value="HisKA"/>
    <property type="match status" value="1"/>
</dbReference>
<keyword evidence="10" id="KW-0472">Membrane</keyword>